<dbReference type="RefSeq" id="WP_145741217.1">
    <property type="nucleotide sequence ID" value="NZ_VIWX01000003.1"/>
</dbReference>
<keyword evidence="4" id="KW-0460">Magnesium</keyword>
<evidence type="ECO:0000256" key="4">
    <source>
        <dbReference type="ARBA" id="ARBA00022842"/>
    </source>
</evidence>
<dbReference type="GO" id="GO:0004518">
    <property type="term" value="F:nuclease activity"/>
    <property type="evidence" value="ECO:0007669"/>
    <property type="project" value="UniProtKB-KW"/>
</dbReference>
<gene>
    <name evidence="7" type="ORF">FHU35_13642</name>
</gene>
<comment type="caution">
    <text evidence="7">The sequence shown here is derived from an EMBL/GenBank/DDBJ whole genome shotgun (WGS) entry which is preliminary data.</text>
</comment>
<dbReference type="Pfam" id="PF26343">
    <property type="entry name" value="VapC50_C"/>
    <property type="match status" value="1"/>
</dbReference>
<dbReference type="Pfam" id="PF13470">
    <property type="entry name" value="PIN_3"/>
    <property type="match status" value="1"/>
</dbReference>
<dbReference type="SUPFAM" id="SSF88723">
    <property type="entry name" value="PIN domain-like"/>
    <property type="match status" value="1"/>
</dbReference>
<dbReference type="GO" id="GO:0016787">
    <property type="term" value="F:hydrolase activity"/>
    <property type="evidence" value="ECO:0007669"/>
    <property type="project" value="UniProtKB-KW"/>
</dbReference>
<accession>A0A561U6C7</accession>
<keyword evidence="3" id="KW-0378">Hydrolase</keyword>
<dbReference type="AlphaFoldDB" id="A0A561U6C7"/>
<evidence type="ECO:0000256" key="2">
    <source>
        <dbReference type="ARBA" id="ARBA00022723"/>
    </source>
</evidence>
<dbReference type="Proteomes" id="UP000316184">
    <property type="component" value="Unassembled WGS sequence"/>
</dbReference>
<sequence>MAFTVIYDANVLYPSVLRDLLIRVAQAGLVQAKWTNQILDETFRNLKENRPDLDPAKLDRTRELMIRAIRDCLVQGHEPLIESITLPDPGDRHVLAAAIKARAQVIVTTNLRDFPRESLAVWDVEAKHPDAFILDQIHLDRAAVYAGVQRIADSCTKPPRTIQDVLGRLEDLGLVESAAALHA</sequence>
<protein>
    <submittedName>
        <fullName evidence="7">PIN domain-containing protein</fullName>
    </submittedName>
</protein>
<keyword evidence="8" id="KW-1185">Reference proteome</keyword>
<evidence type="ECO:0000256" key="1">
    <source>
        <dbReference type="ARBA" id="ARBA00022722"/>
    </source>
</evidence>
<feature type="domain" description="VapC50 C-terminal" evidence="6">
    <location>
        <begin position="129"/>
        <end position="182"/>
    </location>
</feature>
<keyword evidence="2" id="KW-0479">Metal-binding</keyword>
<dbReference type="GO" id="GO:0046872">
    <property type="term" value="F:metal ion binding"/>
    <property type="evidence" value="ECO:0007669"/>
    <property type="project" value="UniProtKB-KW"/>
</dbReference>
<proteinExistence type="predicted"/>
<dbReference type="InterPro" id="IPR058652">
    <property type="entry name" value="VapC50_C"/>
</dbReference>
<dbReference type="InterPro" id="IPR029060">
    <property type="entry name" value="PIN-like_dom_sf"/>
</dbReference>
<dbReference type="OrthoDB" id="113459at2"/>
<evidence type="ECO:0000313" key="7">
    <source>
        <dbReference type="EMBL" id="TWF94921.1"/>
    </source>
</evidence>
<feature type="domain" description="PIN" evidence="5">
    <location>
        <begin position="5"/>
        <end position="111"/>
    </location>
</feature>
<reference evidence="7 8" key="1">
    <citation type="submission" date="2019-06" db="EMBL/GenBank/DDBJ databases">
        <title>Sequencing the genomes of 1000 actinobacteria strains.</title>
        <authorList>
            <person name="Klenk H.-P."/>
        </authorList>
    </citation>
    <scope>NUCLEOTIDE SEQUENCE [LARGE SCALE GENOMIC DNA]</scope>
    <source>
        <strain evidence="7 8">DSM 46699</strain>
    </source>
</reference>
<keyword evidence="1" id="KW-0540">Nuclease</keyword>
<organism evidence="7 8">
    <name type="scientific">Saccharopolyspora dendranthemae</name>
    <dbReference type="NCBI Taxonomy" id="1181886"/>
    <lineage>
        <taxon>Bacteria</taxon>
        <taxon>Bacillati</taxon>
        <taxon>Actinomycetota</taxon>
        <taxon>Actinomycetes</taxon>
        <taxon>Pseudonocardiales</taxon>
        <taxon>Pseudonocardiaceae</taxon>
        <taxon>Saccharopolyspora</taxon>
    </lineage>
</organism>
<evidence type="ECO:0000259" key="6">
    <source>
        <dbReference type="Pfam" id="PF26343"/>
    </source>
</evidence>
<evidence type="ECO:0000256" key="3">
    <source>
        <dbReference type="ARBA" id="ARBA00022801"/>
    </source>
</evidence>
<evidence type="ECO:0000313" key="8">
    <source>
        <dbReference type="Proteomes" id="UP000316184"/>
    </source>
</evidence>
<evidence type="ECO:0000259" key="5">
    <source>
        <dbReference type="Pfam" id="PF13470"/>
    </source>
</evidence>
<dbReference type="EMBL" id="VIWX01000003">
    <property type="protein sequence ID" value="TWF94921.1"/>
    <property type="molecule type" value="Genomic_DNA"/>
</dbReference>
<name>A0A561U6C7_9PSEU</name>
<dbReference type="InterPro" id="IPR002716">
    <property type="entry name" value="PIN_dom"/>
</dbReference>